<dbReference type="PANTHER" id="PTHR48079">
    <property type="entry name" value="PROTEIN YEEZ"/>
    <property type="match status" value="1"/>
</dbReference>
<protein>
    <submittedName>
        <fullName evidence="1">NAD(P)H-binding protein</fullName>
    </submittedName>
</protein>
<name>A0ABR7TIL1_9BACT</name>
<proteinExistence type="predicted"/>
<dbReference type="EMBL" id="JACVFC010000001">
    <property type="protein sequence ID" value="MBC9929353.1"/>
    <property type="molecule type" value="Genomic_DNA"/>
</dbReference>
<gene>
    <name evidence="1" type="ORF">ICL07_03145</name>
</gene>
<evidence type="ECO:0000313" key="2">
    <source>
        <dbReference type="Proteomes" id="UP000659124"/>
    </source>
</evidence>
<dbReference type="Proteomes" id="UP000659124">
    <property type="component" value="Unassembled WGS sequence"/>
</dbReference>
<sequence length="275" mass="30305">MEQHLPVISILSCGWLGKPLALALQDRGYAVKGARTSAAGVQELQAAGIDGYQVVLRPSVPEAPASFWDADILVINVPPRNRERGVAAHVAEIEALRTRLEASRIKKVLFVSSTSVYAGVDGPVTEENTLMPETPNGMALREVEQLLMQSVVFQTTILRFGGLIGYNRLPNAETLATQQRNNDAPMNAIHRDDCIRIICDLIAKDIWGEVFNACASAHPLRYQYYRAAARALGLDIPEKYASVAPPHKLVNSDKLKHRLGYTFIYDDPLQVFDGQ</sequence>
<comment type="caution">
    <text evidence="1">The sequence shown here is derived from an EMBL/GenBank/DDBJ whole genome shotgun (WGS) entry which is preliminary data.</text>
</comment>
<evidence type="ECO:0000313" key="1">
    <source>
        <dbReference type="EMBL" id="MBC9929353.1"/>
    </source>
</evidence>
<keyword evidence="2" id="KW-1185">Reference proteome</keyword>
<dbReference type="InterPro" id="IPR051783">
    <property type="entry name" value="NAD(P)-dependent_oxidoreduct"/>
</dbReference>
<accession>A0ABR7TIL1</accession>
<organism evidence="1 2">
    <name type="scientific">Chitinophaga qingshengii</name>
    <dbReference type="NCBI Taxonomy" id="1569794"/>
    <lineage>
        <taxon>Bacteria</taxon>
        <taxon>Pseudomonadati</taxon>
        <taxon>Bacteroidota</taxon>
        <taxon>Chitinophagia</taxon>
        <taxon>Chitinophagales</taxon>
        <taxon>Chitinophagaceae</taxon>
        <taxon>Chitinophaga</taxon>
    </lineage>
</organism>
<dbReference type="Gene3D" id="3.40.50.720">
    <property type="entry name" value="NAD(P)-binding Rossmann-like Domain"/>
    <property type="match status" value="1"/>
</dbReference>
<dbReference type="PANTHER" id="PTHR48079:SF6">
    <property type="entry name" value="NAD(P)-BINDING DOMAIN-CONTAINING PROTEIN-RELATED"/>
    <property type="match status" value="1"/>
</dbReference>
<dbReference type="InterPro" id="IPR036291">
    <property type="entry name" value="NAD(P)-bd_dom_sf"/>
</dbReference>
<dbReference type="SUPFAM" id="SSF51735">
    <property type="entry name" value="NAD(P)-binding Rossmann-fold domains"/>
    <property type="match status" value="1"/>
</dbReference>
<reference evidence="1 2" key="1">
    <citation type="submission" date="2020-09" db="EMBL/GenBank/DDBJ databases">
        <title>Genome sequences of type strains of Chitinophaga qingshengii and Chitinophaga varians.</title>
        <authorList>
            <person name="Kittiwongwattana C."/>
        </authorList>
    </citation>
    <scope>NUCLEOTIDE SEQUENCE [LARGE SCALE GENOMIC DNA]</scope>
    <source>
        <strain evidence="1 2">JCM 30026</strain>
    </source>
</reference>